<dbReference type="Proteomes" id="UP000251937">
    <property type="component" value="Unassembled WGS sequence"/>
</dbReference>
<reference evidence="1 3" key="1">
    <citation type="submission" date="2017-02" db="EMBL/GenBank/DDBJ databases">
        <authorList>
            <person name="Varghese N."/>
            <person name="Submissions S."/>
        </authorList>
    </citation>
    <scope>NUCLEOTIDE SEQUENCE [LARGE SCALE GENOMIC DNA]</scope>
    <source>
        <strain evidence="1 3">DSM 16775</strain>
    </source>
</reference>
<dbReference type="AlphaFoldDB" id="A0AAX2IJP3"/>
<dbReference type="Proteomes" id="UP000190669">
    <property type="component" value="Unassembled WGS sequence"/>
</dbReference>
<evidence type="ECO:0000313" key="1">
    <source>
        <dbReference type="EMBL" id="SKB49429.1"/>
    </source>
</evidence>
<keyword evidence="3" id="KW-1185">Reference proteome</keyword>
<proteinExistence type="predicted"/>
<dbReference type="EMBL" id="FUZE01000002">
    <property type="protein sequence ID" value="SKB49429.1"/>
    <property type="molecule type" value="Genomic_DNA"/>
</dbReference>
<name>A0AAX2IJP3_9FLAO</name>
<protein>
    <recommendedName>
        <fullName evidence="5">Lipoprotein</fullName>
    </recommendedName>
</protein>
<reference evidence="2 4" key="2">
    <citation type="submission" date="2018-06" db="EMBL/GenBank/DDBJ databases">
        <authorList>
            <consortium name="Pathogen Informatics"/>
            <person name="Doyle S."/>
        </authorList>
    </citation>
    <scope>NUCLEOTIDE SEQUENCE [LARGE SCALE GENOMIC DNA]</scope>
    <source>
        <strain evidence="2 4">NCTC11212</strain>
    </source>
</reference>
<evidence type="ECO:0000313" key="2">
    <source>
        <dbReference type="EMBL" id="SQA89046.1"/>
    </source>
</evidence>
<organism evidence="2 4">
    <name type="scientific">Chryseobacterium balustinum</name>
    <dbReference type="NCBI Taxonomy" id="246"/>
    <lineage>
        <taxon>Bacteria</taxon>
        <taxon>Pseudomonadati</taxon>
        <taxon>Bacteroidota</taxon>
        <taxon>Flavobacteriia</taxon>
        <taxon>Flavobacteriales</taxon>
        <taxon>Weeksellaceae</taxon>
        <taxon>Chryseobacterium group</taxon>
        <taxon>Chryseobacterium</taxon>
    </lineage>
</organism>
<comment type="caution">
    <text evidence="2">The sequence shown here is derived from an EMBL/GenBank/DDBJ whole genome shotgun (WGS) entry which is preliminary data.</text>
</comment>
<sequence>MMKKLRLKKLNNAIHKTRTTMKKILGVFLIILTLLSCNSQKVYQDFDISYSKSGGYAPSYENLLIKGNDVHYSFEGQGKKIKKSFKVSNEDLKNLEETLSKNNFRRIQEDHKKVYDNVTTSINIKKGVNEGSKNDGSMIMPNYKTNWENITAEFQKLINNNVKN</sequence>
<dbReference type="EMBL" id="UAVR01000008">
    <property type="protein sequence ID" value="SQA89046.1"/>
    <property type="molecule type" value="Genomic_DNA"/>
</dbReference>
<evidence type="ECO:0000313" key="4">
    <source>
        <dbReference type="Proteomes" id="UP000251937"/>
    </source>
</evidence>
<evidence type="ECO:0008006" key="5">
    <source>
        <dbReference type="Google" id="ProtNLM"/>
    </source>
</evidence>
<evidence type="ECO:0000313" key="3">
    <source>
        <dbReference type="Proteomes" id="UP000190669"/>
    </source>
</evidence>
<accession>A0AAX2IJP3</accession>
<gene>
    <name evidence="2" type="ORF">NCTC11212_01608</name>
    <name evidence="1" type="ORF">SAMN05421800_102227</name>
</gene>